<evidence type="ECO:0000256" key="1">
    <source>
        <dbReference type="SAM" id="Phobius"/>
    </source>
</evidence>
<dbReference type="InParanoid" id="A0A1E7FMJ9"/>
<dbReference type="AlphaFoldDB" id="A0A1E7FMJ9"/>
<organism evidence="2 3">
    <name type="scientific">Fragilariopsis cylindrus CCMP1102</name>
    <dbReference type="NCBI Taxonomy" id="635003"/>
    <lineage>
        <taxon>Eukaryota</taxon>
        <taxon>Sar</taxon>
        <taxon>Stramenopiles</taxon>
        <taxon>Ochrophyta</taxon>
        <taxon>Bacillariophyta</taxon>
        <taxon>Bacillariophyceae</taxon>
        <taxon>Bacillariophycidae</taxon>
        <taxon>Bacillariales</taxon>
        <taxon>Bacillariaceae</taxon>
        <taxon>Fragilariopsis</taxon>
    </lineage>
</organism>
<keyword evidence="3" id="KW-1185">Reference proteome</keyword>
<keyword evidence="1" id="KW-0472">Membrane</keyword>
<reference evidence="2 3" key="1">
    <citation type="submission" date="2016-09" db="EMBL/GenBank/DDBJ databases">
        <title>Extensive genetic diversity and differential bi-allelic expression allows diatom success in the polar Southern Ocean.</title>
        <authorList>
            <consortium name="DOE Joint Genome Institute"/>
            <person name="Mock T."/>
            <person name="Otillar R.P."/>
            <person name="Strauss J."/>
            <person name="Dupont C."/>
            <person name="Frickenhaus S."/>
            <person name="Maumus F."/>
            <person name="Mcmullan M."/>
            <person name="Sanges R."/>
            <person name="Schmutz J."/>
            <person name="Toseland A."/>
            <person name="Valas R."/>
            <person name="Veluchamy A."/>
            <person name="Ward B.J."/>
            <person name="Allen A."/>
            <person name="Barry K."/>
            <person name="Falciatore A."/>
            <person name="Ferrante M."/>
            <person name="Fortunato A.E."/>
            <person name="Gloeckner G."/>
            <person name="Gruber A."/>
            <person name="Hipkin R."/>
            <person name="Janech M."/>
            <person name="Kroth P."/>
            <person name="Leese F."/>
            <person name="Lindquist E."/>
            <person name="Lyon B.R."/>
            <person name="Martin J."/>
            <person name="Mayer C."/>
            <person name="Parker M."/>
            <person name="Quesneville H."/>
            <person name="Raymond J."/>
            <person name="Uhlig C."/>
            <person name="Valentin K.U."/>
            <person name="Worden A.Z."/>
            <person name="Armbrust E.V."/>
            <person name="Bowler C."/>
            <person name="Green B."/>
            <person name="Moulton V."/>
            <person name="Van Oosterhout C."/>
            <person name="Grigoriev I."/>
        </authorList>
    </citation>
    <scope>NUCLEOTIDE SEQUENCE [LARGE SCALE GENOMIC DNA]</scope>
    <source>
        <strain evidence="2 3">CCMP1102</strain>
    </source>
</reference>
<evidence type="ECO:0000313" key="3">
    <source>
        <dbReference type="Proteomes" id="UP000095751"/>
    </source>
</evidence>
<evidence type="ECO:0000313" key="2">
    <source>
        <dbReference type="EMBL" id="OEU19366.1"/>
    </source>
</evidence>
<dbReference type="KEGG" id="fcy:FRACYDRAFT_216868"/>
<dbReference type="Proteomes" id="UP000095751">
    <property type="component" value="Unassembled WGS sequence"/>
</dbReference>
<feature type="transmembrane region" description="Helical" evidence="1">
    <location>
        <begin position="169"/>
        <end position="189"/>
    </location>
</feature>
<protein>
    <submittedName>
        <fullName evidence="2">Uncharacterized protein</fullName>
    </submittedName>
</protein>
<sequence>MDDNVYDGGTIRLHYNKQTGRPDHMCRTIFNEGITCMPISVEEDDASVYIVAEDDPEIFLTNVQVKAFCTLDNLSKISNAIYERQTTVVTGLDVIWNEEDGTPDRIFFGCYGQEGGHGNFGSVDRNGDNLIQMLPGAYPDSIIFLPQELKSMMLPLPSSAGGSGGVTTVRSFIVVIIGLFVCIVSYTFVKKRRSPVIDSSDSITLNSAP</sequence>
<gene>
    <name evidence="2" type="ORF">FRACYDRAFT_216868</name>
</gene>
<keyword evidence="1" id="KW-1133">Transmembrane helix</keyword>
<keyword evidence="1" id="KW-0812">Transmembrane</keyword>
<proteinExistence type="predicted"/>
<dbReference type="OrthoDB" id="54218at2759"/>
<name>A0A1E7FMJ9_9STRA</name>
<accession>A0A1E7FMJ9</accession>
<dbReference type="EMBL" id="KV784355">
    <property type="protein sequence ID" value="OEU19366.1"/>
    <property type="molecule type" value="Genomic_DNA"/>
</dbReference>